<dbReference type="AlphaFoldDB" id="A0AAV4S2P9"/>
<accession>A0AAV4S2P9</accession>
<evidence type="ECO:0000313" key="2">
    <source>
        <dbReference type="Proteomes" id="UP001054837"/>
    </source>
</evidence>
<sequence>MGISDYKIDMDAELSSSRYIRTLPNVGLRMVTDENHKHSFTCKAELSGTITLFLNHQPDDQLSNLIGIPLLESPGRTGPLIRKSTSL</sequence>
<name>A0AAV4S2P9_9ARAC</name>
<protein>
    <submittedName>
        <fullName evidence="1">Uncharacterized protein</fullName>
    </submittedName>
</protein>
<dbReference type="Proteomes" id="UP001054837">
    <property type="component" value="Unassembled WGS sequence"/>
</dbReference>
<gene>
    <name evidence="1" type="ORF">CDAR_230991</name>
</gene>
<keyword evidence="2" id="KW-1185">Reference proteome</keyword>
<proteinExistence type="predicted"/>
<evidence type="ECO:0000313" key="1">
    <source>
        <dbReference type="EMBL" id="GIY28365.1"/>
    </source>
</evidence>
<reference evidence="1 2" key="1">
    <citation type="submission" date="2021-06" db="EMBL/GenBank/DDBJ databases">
        <title>Caerostris darwini draft genome.</title>
        <authorList>
            <person name="Kono N."/>
            <person name="Arakawa K."/>
        </authorList>
    </citation>
    <scope>NUCLEOTIDE SEQUENCE [LARGE SCALE GENOMIC DNA]</scope>
</reference>
<dbReference type="EMBL" id="BPLQ01007167">
    <property type="protein sequence ID" value="GIY28365.1"/>
    <property type="molecule type" value="Genomic_DNA"/>
</dbReference>
<organism evidence="1 2">
    <name type="scientific">Caerostris darwini</name>
    <dbReference type="NCBI Taxonomy" id="1538125"/>
    <lineage>
        <taxon>Eukaryota</taxon>
        <taxon>Metazoa</taxon>
        <taxon>Ecdysozoa</taxon>
        <taxon>Arthropoda</taxon>
        <taxon>Chelicerata</taxon>
        <taxon>Arachnida</taxon>
        <taxon>Araneae</taxon>
        <taxon>Araneomorphae</taxon>
        <taxon>Entelegynae</taxon>
        <taxon>Araneoidea</taxon>
        <taxon>Araneidae</taxon>
        <taxon>Caerostris</taxon>
    </lineage>
</organism>
<comment type="caution">
    <text evidence="1">The sequence shown here is derived from an EMBL/GenBank/DDBJ whole genome shotgun (WGS) entry which is preliminary data.</text>
</comment>